<dbReference type="Pfam" id="PF12770">
    <property type="entry name" value="CHAT"/>
    <property type="match status" value="1"/>
</dbReference>
<dbReference type="Gene3D" id="1.25.40.10">
    <property type="entry name" value="Tetratricopeptide repeat domain"/>
    <property type="match status" value="4"/>
</dbReference>
<dbReference type="GeneID" id="64660225"/>
<feature type="domain" description="CHAT" evidence="1">
    <location>
        <begin position="1354"/>
        <end position="1599"/>
    </location>
</feature>
<proteinExistence type="predicted"/>
<dbReference type="GO" id="GO:0004497">
    <property type="term" value="F:monooxygenase activity"/>
    <property type="evidence" value="ECO:0007669"/>
    <property type="project" value="InterPro"/>
</dbReference>
<dbReference type="SUPFAM" id="SSF48452">
    <property type="entry name" value="TPR-like"/>
    <property type="match status" value="1"/>
</dbReference>
<dbReference type="Proteomes" id="UP001195769">
    <property type="component" value="Unassembled WGS sequence"/>
</dbReference>
<dbReference type="InterPro" id="IPR001128">
    <property type="entry name" value="Cyt_P450"/>
</dbReference>
<dbReference type="GO" id="GO:0005506">
    <property type="term" value="F:iron ion binding"/>
    <property type="evidence" value="ECO:0007669"/>
    <property type="project" value="InterPro"/>
</dbReference>
<name>A0AAD4EMI2_9AGAM</name>
<dbReference type="PANTHER" id="PTHR19959:SF119">
    <property type="entry name" value="FUNGAL LIPASE-LIKE DOMAIN-CONTAINING PROTEIN"/>
    <property type="match status" value="1"/>
</dbReference>
<dbReference type="Pfam" id="PF13374">
    <property type="entry name" value="TPR_10"/>
    <property type="match status" value="3"/>
</dbReference>
<dbReference type="Gene3D" id="1.10.630.10">
    <property type="entry name" value="Cytochrome P450"/>
    <property type="match status" value="1"/>
</dbReference>
<dbReference type="GO" id="GO:0020037">
    <property type="term" value="F:heme binding"/>
    <property type="evidence" value="ECO:0007669"/>
    <property type="project" value="InterPro"/>
</dbReference>
<evidence type="ECO:0000313" key="3">
    <source>
        <dbReference type="Proteomes" id="UP001195769"/>
    </source>
</evidence>
<comment type="caution">
    <text evidence="2">The sequence shown here is derived from an EMBL/GenBank/DDBJ whole genome shotgun (WGS) entry which is preliminary data.</text>
</comment>
<organism evidence="2 3">
    <name type="scientific">Suillus fuscotomentosus</name>
    <dbReference type="NCBI Taxonomy" id="1912939"/>
    <lineage>
        <taxon>Eukaryota</taxon>
        <taxon>Fungi</taxon>
        <taxon>Dikarya</taxon>
        <taxon>Basidiomycota</taxon>
        <taxon>Agaricomycotina</taxon>
        <taxon>Agaricomycetes</taxon>
        <taxon>Agaricomycetidae</taxon>
        <taxon>Boletales</taxon>
        <taxon>Suillineae</taxon>
        <taxon>Suillaceae</taxon>
        <taxon>Suillus</taxon>
    </lineage>
</organism>
<accession>A0AAD4EMI2</accession>
<reference evidence="2" key="1">
    <citation type="journal article" date="2020" name="New Phytol.">
        <title>Comparative genomics reveals dynamic genome evolution in host specialist ectomycorrhizal fungi.</title>
        <authorList>
            <person name="Lofgren L.A."/>
            <person name="Nguyen N.H."/>
            <person name="Vilgalys R."/>
            <person name="Ruytinx J."/>
            <person name="Liao H.L."/>
            <person name="Branco S."/>
            <person name="Kuo A."/>
            <person name="LaButti K."/>
            <person name="Lipzen A."/>
            <person name="Andreopoulos W."/>
            <person name="Pangilinan J."/>
            <person name="Riley R."/>
            <person name="Hundley H."/>
            <person name="Na H."/>
            <person name="Barry K."/>
            <person name="Grigoriev I.V."/>
            <person name="Stajich J.E."/>
            <person name="Kennedy P.G."/>
        </authorList>
    </citation>
    <scope>NUCLEOTIDE SEQUENCE</scope>
    <source>
        <strain evidence="2">FC203</strain>
    </source>
</reference>
<dbReference type="PANTHER" id="PTHR19959">
    <property type="entry name" value="KINESIN LIGHT CHAIN"/>
    <property type="match status" value="1"/>
</dbReference>
<protein>
    <submittedName>
        <fullName evidence="2">CHAT domain-containing protein</fullName>
    </submittedName>
</protein>
<keyword evidence="3" id="KW-1185">Reference proteome</keyword>
<sequence length="1614" mass="180600">MINVVAFVVAGGILRIKIRRLPLLLGHWLLDNAFPKENQSRRFAGWIDTTISLPGWAQGHDHHWQTQESVDIIEKEGGLPASHPRAVAAGEILSTSLRMILAPAGASLMTLRTPSGRETLCRFSHLAMNALEVIIIHKMLKRFHILLRYWRPAKLDPHFLGTFSRISFRTSFRMKKWPSSLFGAGSDATAACYPKAQEKVAISRDPNVYPNPDKFGPERWLDSDGKIREDLKLKFPSYGFGRRRHIANRSIFINLALLLWSFKIIQDPENPIDQSDCVASVIAHPKRFAARFEPRFGDEGLLKPSLWWTSTVVSALSVCIHSDLIPFCTQFETFHSITDPVYRAGLQLCPPGHSLRSSFLNNPALDIGDRFGQCGIMFDVNESIEFHRNALLLLCPPGHSDRSEYLNDLALSLRDRFLQHGTMPDLDEAIELHRDALLLRPLGHSDRSSSLNNLAISLHDRFEQRGIMSDLDEAIELYRDAILLCSPGHSDRSSSLNNLASGLQERFRQRGIMSDLDEAIELHRDALLLRSPGHLDRSSSLNNLAISLQARFGQHGIMSDLDEAIELHRDALLLRPAGHSDRSSSLNNLAISLQARFEQHGIMSDLDEAVELHRDAILLCPPGHSDRSSSLNNLATGLHDRFRQRGIISDLDEAIELYRDALLLHSPGHPHRSSSLNNLATGLHDRFLQRGMMSDLDEAIELHRAVLLLCPPGHSDRSSSLNNLASGLHDRFEKRGIMSDLDEAIELHRDALLLHSPGHSDRSSSLNNLAISLHDRFEQCGIMSDLDEAIELHRAALLLCPPGHSNRSSSLNDLALSLQERFQQRGIMSDLDEAIELNRDALFLCPSGHSDRSLSLNNLGLSLRDRFLQRGIMSDLDEAIELHRDALLLRPLGHSNRSSSLSNLANSLRDRFLQRGIMSDLDEAIELHRDALLLRSPGHSDRSSSLNNLAISLRDRFQQHPNMSDLDETIELHRDALLLRPPGHSDRRSSLDNLANGLRDRFLQHGIMSDIDEAIKLHRDALLLHPPGHSDRPSSLSNLATSLHNRFQQRGIMSDLDEAIELHRDALLLRPLTHSGRSSSLDYLALSLRDRFRQRGIQSDLHEAFSLYSQLSHLSHAASRTDLLVAKSWAALADTLDHASALLAYQTALKFLDQQVALLSSSSHHFDVIREAVSSLATDAFSCSVRHGALTTAVELVEQGRAVFWTQLARFSTPLDELSVSGDTATALAEEFRRLSFRLRNAFDQSTEDQSPQIRQLTMQWDDVVSRIRMLPDFSRFLLPPLFSDLQKAAEDGPVVIVNASQYCCDALIVLSDQDPVHVPIDITQTEVSDLSSEFQSLIKEFGSSDTQLELVSILRKLWHHIVGPVVQALKVLNVRPGSRIWWCPTAEFALLPLHAAGAYEKKRDSLSHIYISSYTPTLATLVRARRQVSLDGSPQHFVAIGQGNPDGGRPLECVAPEVAFVAKRLAPVVSSFMRLEDSDATVKGAFDALNRNQWLHLACHGMPNRRRPFESSFAMRDGPLMIKDIIRSNWQEPQFAFLSACHTTVGDEKSPDESIHLAAAMQFSGFRSVIGSMWSVDDEVAQEVVSGFYDHLIDDSGRLDCTRCMRAQEIVAQ</sequence>
<dbReference type="InterPro" id="IPR011990">
    <property type="entry name" value="TPR-like_helical_dom_sf"/>
</dbReference>
<dbReference type="GO" id="GO:0016705">
    <property type="term" value="F:oxidoreductase activity, acting on paired donors, with incorporation or reduction of molecular oxygen"/>
    <property type="evidence" value="ECO:0007669"/>
    <property type="project" value="InterPro"/>
</dbReference>
<evidence type="ECO:0000259" key="1">
    <source>
        <dbReference type="Pfam" id="PF12770"/>
    </source>
</evidence>
<evidence type="ECO:0000313" key="2">
    <source>
        <dbReference type="EMBL" id="KAG1908840.1"/>
    </source>
</evidence>
<dbReference type="InterPro" id="IPR024983">
    <property type="entry name" value="CHAT_dom"/>
</dbReference>
<dbReference type="SUPFAM" id="SSF81901">
    <property type="entry name" value="HCP-like"/>
    <property type="match status" value="2"/>
</dbReference>
<dbReference type="Pfam" id="PF00067">
    <property type="entry name" value="p450"/>
    <property type="match status" value="1"/>
</dbReference>
<dbReference type="SUPFAM" id="SSF48264">
    <property type="entry name" value="Cytochrome P450"/>
    <property type="match status" value="1"/>
</dbReference>
<gene>
    <name evidence="2" type="ORF">F5891DRAFT_1180404</name>
</gene>
<dbReference type="InterPro" id="IPR036396">
    <property type="entry name" value="Cyt_P450_sf"/>
</dbReference>
<dbReference type="EMBL" id="JABBWK010000001">
    <property type="protein sequence ID" value="KAG1908840.1"/>
    <property type="molecule type" value="Genomic_DNA"/>
</dbReference>
<dbReference type="RefSeq" id="XP_041234415.1">
    <property type="nucleotide sequence ID" value="XM_041365927.1"/>
</dbReference>